<gene>
    <name evidence="4" type="ORF">E2626_06990</name>
</gene>
<dbReference type="Pfam" id="PF00496">
    <property type="entry name" value="SBP_bac_5"/>
    <property type="match status" value="1"/>
</dbReference>
<dbReference type="SUPFAM" id="SSF53850">
    <property type="entry name" value="Periplasmic binding protein-like II"/>
    <property type="match status" value="1"/>
</dbReference>
<dbReference type="InterPro" id="IPR000914">
    <property type="entry name" value="SBP_5_dom"/>
</dbReference>
<dbReference type="PANTHER" id="PTHR30290:SF38">
    <property type="entry name" value="D,D-DIPEPTIDE-BINDING PERIPLASMIC PROTEIN DDPA-RELATED"/>
    <property type="match status" value="1"/>
</dbReference>
<dbReference type="Proteomes" id="UP000297776">
    <property type="component" value="Unassembled WGS sequence"/>
</dbReference>
<dbReference type="Gene3D" id="3.40.190.10">
    <property type="entry name" value="Periplasmic binding protein-like II"/>
    <property type="match status" value="1"/>
</dbReference>
<proteinExistence type="predicted"/>
<keyword evidence="5" id="KW-1185">Reference proteome</keyword>
<evidence type="ECO:0000256" key="1">
    <source>
        <dbReference type="ARBA" id="ARBA00022729"/>
    </source>
</evidence>
<feature type="chain" id="PRO_5038403812" evidence="2">
    <location>
        <begin position="27"/>
        <end position="531"/>
    </location>
</feature>
<dbReference type="GO" id="GO:1904680">
    <property type="term" value="F:peptide transmembrane transporter activity"/>
    <property type="evidence" value="ECO:0007669"/>
    <property type="project" value="TreeGrafter"/>
</dbReference>
<protein>
    <submittedName>
        <fullName evidence="4">Glutathione ABC transporter substrate-binding protein</fullName>
    </submittedName>
</protein>
<dbReference type="OrthoDB" id="9796817at2"/>
<dbReference type="GO" id="GO:0015833">
    <property type="term" value="P:peptide transport"/>
    <property type="evidence" value="ECO:0007669"/>
    <property type="project" value="TreeGrafter"/>
</dbReference>
<reference evidence="4 5" key="1">
    <citation type="submission" date="2019-03" db="EMBL/GenBank/DDBJ databases">
        <authorList>
            <person name="Yang Y."/>
        </authorList>
    </citation>
    <scope>NUCLEOTIDE SEQUENCE [LARGE SCALE GENOMIC DNA]</scope>
    <source>
        <strain evidence="4 5">ASL-1</strain>
    </source>
</reference>
<dbReference type="Gene3D" id="3.90.76.10">
    <property type="entry name" value="Dipeptide-binding Protein, Domain 1"/>
    <property type="match status" value="1"/>
</dbReference>
<comment type="caution">
    <text evidence="4">The sequence shown here is derived from an EMBL/GenBank/DDBJ whole genome shotgun (WGS) entry which is preliminary data.</text>
</comment>
<dbReference type="CDD" id="cd08499">
    <property type="entry name" value="PBP2_Ylib_like"/>
    <property type="match status" value="1"/>
</dbReference>
<keyword evidence="1 2" id="KW-0732">Signal</keyword>
<dbReference type="EMBL" id="SORX01000003">
    <property type="protein sequence ID" value="TFE02317.1"/>
    <property type="molecule type" value="Genomic_DNA"/>
</dbReference>
<feature type="domain" description="Solute-binding protein family 5" evidence="3">
    <location>
        <begin position="87"/>
        <end position="448"/>
    </location>
</feature>
<name>A0A4Y8LM32_9BACL</name>
<evidence type="ECO:0000256" key="2">
    <source>
        <dbReference type="SAM" id="SignalP"/>
    </source>
</evidence>
<organism evidence="4 5">
    <name type="scientific">Jeotgalibacillus salarius</name>
    <dbReference type="NCBI Taxonomy" id="546023"/>
    <lineage>
        <taxon>Bacteria</taxon>
        <taxon>Bacillati</taxon>
        <taxon>Bacillota</taxon>
        <taxon>Bacilli</taxon>
        <taxon>Bacillales</taxon>
        <taxon>Caryophanaceae</taxon>
        <taxon>Jeotgalibacillus</taxon>
    </lineage>
</organism>
<dbReference type="PIRSF" id="PIRSF002741">
    <property type="entry name" value="MppA"/>
    <property type="match status" value="1"/>
</dbReference>
<dbReference type="Gene3D" id="3.10.105.10">
    <property type="entry name" value="Dipeptide-binding Protein, Domain 3"/>
    <property type="match status" value="1"/>
</dbReference>
<dbReference type="PANTHER" id="PTHR30290">
    <property type="entry name" value="PERIPLASMIC BINDING COMPONENT OF ABC TRANSPORTER"/>
    <property type="match status" value="1"/>
</dbReference>
<evidence type="ECO:0000259" key="3">
    <source>
        <dbReference type="Pfam" id="PF00496"/>
    </source>
</evidence>
<evidence type="ECO:0000313" key="4">
    <source>
        <dbReference type="EMBL" id="TFE02317.1"/>
    </source>
</evidence>
<evidence type="ECO:0000313" key="5">
    <source>
        <dbReference type="Proteomes" id="UP000297776"/>
    </source>
</evidence>
<feature type="signal peptide" evidence="2">
    <location>
        <begin position="1"/>
        <end position="26"/>
    </location>
</feature>
<dbReference type="InterPro" id="IPR030678">
    <property type="entry name" value="Peptide/Ni-bd"/>
</dbReference>
<dbReference type="GO" id="GO:0042597">
    <property type="term" value="C:periplasmic space"/>
    <property type="evidence" value="ECO:0007669"/>
    <property type="project" value="UniProtKB-ARBA"/>
</dbReference>
<sequence length="531" mass="58364">MGVISLNKKILGVSALSTMLVLSACAGGGDEGSDAENSSEGSGSDEIILATMSDAVSMDVHLTNDIPSANMQVQVYEKLLTLDENNEVIPQLAEEWETVDDVTWEFKLREDVTFHDGEPFNAEAVKANFDRILDEEIGSPRAVQYEMVDNVEVVDEYTVRFNLKYPFAPLLANLTNMGGSIISPAAIEADYEAIENGDEAGSYINENPIGTGFLEFENWTPGEEMTLVKNEDYWDGEVAYDSFVFQIVPEGGTRVANLETGYAHIIDPLAPNEAARVEQMEGASLATQDSVGLNYIGFNTEKEPFDDPKVRQAVSMAINKEEIIEGIYDGYGEVATGPLAPVIPNAADLPGLEYDVEEAKSLLAEAGFEDGFDTTIWTNDNPQRMDIAVATQDALTEIGVNVEVEVLEWGAYLEQTGEGLHDMFILGWSNQNANADTGLYPLFHSSQIGAAGNRFMIQDEELDGFLDEARQTTDEAEQEQLYADAQERLIELSPAIYLQHQTYLAGHLDEVEGFWMNASGLYQLKDVELTE</sequence>
<dbReference type="InterPro" id="IPR039424">
    <property type="entry name" value="SBP_5"/>
</dbReference>
<accession>A0A4Y8LM32</accession>
<dbReference type="AlphaFoldDB" id="A0A4Y8LM32"/>
<dbReference type="GO" id="GO:0043190">
    <property type="term" value="C:ATP-binding cassette (ABC) transporter complex"/>
    <property type="evidence" value="ECO:0007669"/>
    <property type="project" value="InterPro"/>
</dbReference>